<dbReference type="EMBL" id="WUIY01000650">
    <property type="protein sequence ID" value="MXI78291.1"/>
    <property type="molecule type" value="Genomic_DNA"/>
</dbReference>
<accession>A0A2H9EGV6</accession>
<dbReference type="Proteomes" id="UP000436141">
    <property type="component" value="Unassembled WGS sequence"/>
</dbReference>
<gene>
    <name evidence="3" type="ORF">GRW05_29430</name>
</gene>
<dbReference type="RefSeq" id="WP_044316655.1">
    <property type="nucleotide sequence ID" value="NZ_CAMPSL010000144.1"/>
</dbReference>
<dbReference type="Gene3D" id="1.20.5.780">
    <property type="entry name" value="Single helix bin"/>
    <property type="match status" value="1"/>
</dbReference>
<evidence type="ECO:0000313" key="3">
    <source>
        <dbReference type="EMBL" id="MXI78291.1"/>
    </source>
</evidence>
<dbReference type="InterPro" id="IPR010985">
    <property type="entry name" value="Ribbon_hlx_hlx"/>
</dbReference>
<dbReference type="Pfam" id="PF08681">
    <property type="entry name" value="TacA1"/>
    <property type="match status" value="1"/>
</dbReference>
<comment type="similarity">
    <text evidence="2">Belongs to the TacA antitoxin family.</text>
</comment>
<dbReference type="GO" id="GO:0006355">
    <property type="term" value="P:regulation of DNA-templated transcription"/>
    <property type="evidence" value="ECO:0007669"/>
    <property type="project" value="InterPro"/>
</dbReference>
<comment type="caution">
    <text evidence="3">The sequence shown here is derived from an EMBL/GenBank/DDBJ whole genome shotgun (WGS) entry which is preliminary data.</text>
</comment>
<evidence type="ECO:0000256" key="1">
    <source>
        <dbReference type="ARBA" id="ARBA00022649"/>
    </source>
</evidence>
<dbReference type="PANTHER" id="PTHR35401:SF2">
    <property type="entry name" value="ABC-TYPE TRANSPORT SYSTEM"/>
    <property type="match status" value="1"/>
</dbReference>
<sequence length="94" mass="11007">MNAVRKERFEFRLPEAAKRRIEEAAVISKVSVSQFVMESATFRAETVINEHRRLIVEEDVWEQVMAALERPPAPTQSMCKAFERYNSEESWICD</sequence>
<dbReference type="PANTHER" id="PTHR35401">
    <property type="entry name" value="COPG FAMILY HELIX-TURN-HELIX PROTEIN-RELATED-RELATED"/>
    <property type="match status" value="1"/>
</dbReference>
<reference evidence="3 4" key="1">
    <citation type="submission" date="2019-12" db="EMBL/GenBank/DDBJ databases">
        <title>Enteriobacteria Tanzani isolates_10434.</title>
        <authorList>
            <person name="Subbiah M."/>
            <person name="Call D."/>
        </authorList>
    </citation>
    <scope>NUCLEOTIDE SEQUENCE [LARGE SCALE GENOMIC DNA]</scope>
    <source>
        <strain evidence="3 4">10434wD1</strain>
    </source>
</reference>
<evidence type="ECO:0000313" key="4">
    <source>
        <dbReference type="Proteomes" id="UP000436141"/>
    </source>
</evidence>
<dbReference type="SUPFAM" id="SSF47598">
    <property type="entry name" value="Ribbon-helix-helix"/>
    <property type="match status" value="1"/>
</dbReference>
<name>A0A2H9EGV6_ECOLX</name>
<protein>
    <submittedName>
        <fullName evidence="3">DUF1778 domain-containing protein</fullName>
    </submittedName>
</protein>
<evidence type="ECO:0000256" key="2">
    <source>
        <dbReference type="ARBA" id="ARBA00049988"/>
    </source>
</evidence>
<organism evidence="3 4">
    <name type="scientific">Escherichia coli</name>
    <dbReference type="NCBI Taxonomy" id="562"/>
    <lineage>
        <taxon>Bacteria</taxon>
        <taxon>Pseudomonadati</taxon>
        <taxon>Pseudomonadota</taxon>
        <taxon>Gammaproteobacteria</taxon>
        <taxon>Enterobacterales</taxon>
        <taxon>Enterobacteriaceae</taxon>
        <taxon>Escherichia</taxon>
    </lineage>
</organism>
<proteinExistence type="inferred from homology"/>
<dbReference type="AlphaFoldDB" id="A0A2H9EGV6"/>
<keyword evidence="1" id="KW-1277">Toxin-antitoxin system</keyword>
<dbReference type="InterPro" id="IPR014795">
    <property type="entry name" value="TacA_1-like"/>
</dbReference>